<comment type="caution">
    <text evidence="2">The sequence shown here is derived from an EMBL/GenBank/DDBJ whole genome shotgun (WGS) entry which is preliminary data.</text>
</comment>
<dbReference type="AlphaFoldDB" id="A0A8T2B561"/>
<dbReference type="PANTHER" id="PTHR23236:SF103">
    <property type="entry name" value="RNA-BINDING (RRM_RBD_RNP MOTIFS) FAMILY PROTEIN"/>
    <property type="match status" value="1"/>
</dbReference>
<accession>A0A8T2B561</accession>
<reference evidence="2 3" key="1">
    <citation type="submission" date="2020-12" db="EMBL/GenBank/DDBJ databases">
        <title>Concerted genomic and epigenomic changes stabilize Arabidopsis allopolyploids.</title>
        <authorList>
            <person name="Chen Z."/>
        </authorList>
    </citation>
    <scope>NUCLEOTIDE SEQUENCE [LARGE SCALE GENOMIC DNA]</scope>
    <source>
        <strain evidence="2">As9502</strain>
        <tissue evidence="2">Leaf</tissue>
    </source>
</reference>
<dbReference type="Proteomes" id="UP000694251">
    <property type="component" value="Chromosome 8"/>
</dbReference>
<keyword evidence="3" id="KW-1185">Reference proteome</keyword>
<dbReference type="GO" id="GO:0008143">
    <property type="term" value="F:poly(A) binding"/>
    <property type="evidence" value="ECO:0007669"/>
    <property type="project" value="TreeGrafter"/>
</dbReference>
<evidence type="ECO:0000313" key="2">
    <source>
        <dbReference type="EMBL" id="KAG7580344.1"/>
    </source>
</evidence>
<proteinExistence type="predicted"/>
<organism evidence="2 3">
    <name type="scientific">Arabidopsis suecica</name>
    <name type="common">Swedish thale-cress</name>
    <name type="synonym">Cardaminopsis suecica</name>
    <dbReference type="NCBI Taxonomy" id="45249"/>
    <lineage>
        <taxon>Eukaryota</taxon>
        <taxon>Viridiplantae</taxon>
        <taxon>Streptophyta</taxon>
        <taxon>Embryophyta</taxon>
        <taxon>Tracheophyta</taxon>
        <taxon>Spermatophyta</taxon>
        <taxon>Magnoliopsida</taxon>
        <taxon>eudicotyledons</taxon>
        <taxon>Gunneridae</taxon>
        <taxon>Pentapetalae</taxon>
        <taxon>rosids</taxon>
        <taxon>malvids</taxon>
        <taxon>Brassicales</taxon>
        <taxon>Brassicaceae</taxon>
        <taxon>Camelineae</taxon>
        <taxon>Arabidopsis</taxon>
    </lineage>
</organism>
<name>A0A8T2B561_ARASU</name>
<protein>
    <submittedName>
        <fullName evidence="2">RNA-binding domain superfamily</fullName>
    </submittedName>
</protein>
<dbReference type="OrthoDB" id="1114139at2759"/>
<dbReference type="PANTHER" id="PTHR23236">
    <property type="entry name" value="EUKARYOTIC TRANSLATION INITIATION FACTOR 4B/4H"/>
    <property type="match status" value="1"/>
</dbReference>
<keyword evidence="1" id="KW-0694">RNA-binding</keyword>
<gene>
    <name evidence="2" type="ORF">ISN44_As08g001510</name>
</gene>
<evidence type="ECO:0000256" key="1">
    <source>
        <dbReference type="ARBA" id="ARBA00022884"/>
    </source>
</evidence>
<evidence type="ECO:0000313" key="3">
    <source>
        <dbReference type="Proteomes" id="UP000694251"/>
    </source>
</evidence>
<dbReference type="EMBL" id="JAEFBJ010000008">
    <property type="protein sequence ID" value="KAG7580344.1"/>
    <property type="molecule type" value="Genomic_DNA"/>
</dbReference>
<sequence>MSHIYIPRNFEKGILKSFAFVDFATEGAVEKALKLSGSAVEGGWRVFVKESPFNGDYIDPGWADVSFKHFSSERELIVSGYDSSLPEIDLQIGLSKHFSSCGEVTGVTILPTCRKATIFIREEGAAEKALELSGRDMGGWNITVECVMPPMDSEKNFPTSNRAPPSILGIMKKMRKKMKKMKKKTTE</sequence>